<name>A0AAD5X465_9FUNG</name>
<evidence type="ECO:0000313" key="3">
    <source>
        <dbReference type="Proteomes" id="UP001212841"/>
    </source>
</evidence>
<keyword evidence="3" id="KW-1185">Reference proteome</keyword>
<dbReference type="PROSITE" id="PS50097">
    <property type="entry name" value="BTB"/>
    <property type="match status" value="1"/>
</dbReference>
<comment type="caution">
    <text evidence="2">The sequence shown here is derived from an EMBL/GenBank/DDBJ whole genome shotgun (WGS) entry which is preliminary data.</text>
</comment>
<sequence>MKASRELLQSGEHADFTFCIDGERIPAHSQLIFVRAADTALARMLSMPMKELNEREADIHDIPIGIFRLLLEFIYTSYCTVPEDIASTLDLYIAADMLQILDVSESARLLLMKQLKSASLTEQCLALEKFGDVQALDAAIFKFICTKSIFRNWDQVQSLEAWQKVTAKSATVEEFGIIARNAATFSSK</sequence>
<evidence type="ECO:0000259" key="1">
    <source>
        <dbReference type="PROSITE" id="PS50097"/>
    </source>
</evidence>
<gene>
    <name evidence="2" type="ORF">HK097_009485</name>
</gene>
<dbReference type="InterPro" id="IPR000210">
    <property type="entry name" value="BTB/POZ_dom"/>
</dbReference>
<dbReference type="InterPro" id="IPR011333">
    <property type="entry name" value="SKP1/BTB/POZ_sf"/>
</dbReference>
<dbReference type="EMBL" id="JADGJD010000063">
    <property type="protein sequence ID" value="KAJ3055743.1"/>
    <property type="molecule type" value="Genomic_DNA"/>
</dbReference>
<feature type="domain" description="BTB" evidence="1">
    <location>
        <begin position="14"/>
        <end position="83"/>
    </location>
</feature>
<proteinExistence type="predicted"/>
<dbReference type="SUPFAM" id="SSF54695">
    <property type="entry name" value="POZ domain"/>
    <property type="match status" value="1"/>
</dbReference>
<dbReference type="AlphaFoldDB" id="A0AAD5X465"/>
<accession>A0AAD5X465</accession>
<dbReference type="Pfam" id="PF00651">
    <property type="entry name" value="BTB"/>
    <property type="match status" value="1"/>
</dbReference>
<dbReference type="SMART" id="SM00225">
    <property type="entry name" value="BTB"/>
    <property type="match status" value="1"/>
</dbReference>
<protein>
    <recommendedName>
        <fullName evidence="1">BTB domain-containing protein</fullName>
    </recommendedName>
</protein>
<dbReference type="Gene3D" id="3.30.710.10">
    <property type="entry name" value="Potassium Channel Kv1.1, Chain A"/>
    <property type="match status" value="1"/>
</dbReference>
<dbReference type="PANTHER" id="PTHR24413">
    <property type="entry name" value="SPECKLE-TYPE POZ PROTEIN"/>
    <property type="match status" value="1"/>
</dbReference>
<evidence type="ECO:0000313" key="2">
    <source>
        <dbReference type="EMBL" id="KAJ3055743.1"/>
    </source>
</evidence>
<reference evidence="2" key="1">
    <citation type="submission" date="2020-05" db="EMBL/GenBank/DDBJ databases">
        <title>Phylogenomic resolution of chytrid fungi.</title>
        <authorList>
            <person name="Stajich J.E."/>
            <person name="Amses K."/>
            <person name="Simmons R."/>
            <person name="Seto K."/>
            <person name="Myers J."/>
            <person name="Bonds A."/>
            <person name="Quandt C.A."/>
            <person name="Barry K."/>
            <person name="Liu P."/>
            <person name="Grigoriev I."/>
            <person name="Longcore J.E."/>
            <person name="James T.Y."/>
        </authorList>
    </citation>
    <scope>NUCLEOTIDE SEQUENCE</scope>
    <source>
        <strain evidence="2">JEL0318</strain>
    </source>
</reference>
<organism evidence="2 3">
    <name type="scientific">Rhizophlyctis rosea</name>
    <dbReference type="NCBI Taxonomy" id="64517"/>
    <lineage>
        <taxon>Eukaryota</taxon>
        <taxon>Fungi</taxon>
        <taxon>Fungi incertae sedis</taxon>
        <taxon>Chytridiomycota</taxon>
        <taxon>Chytridiomycota incertae sedis</taxon>
        <taxon>Chytridiomycetes</taxon>
        <taxon>Rhizophlyctidales</taxon>
        <taxon>Rhizophlyctidaceae</taxon>
        <taxon>Rhizophlyctis</taxon>
    </lineage>
</organism>
<dbReference type="CDD" id="cd18186">
    <property type="entry name" value="BTB_POZ_ZBTB_KLHL-like"/>
    <property type="match status" value="1"/>
</dbReference>
<dbReference type="Proteomes" id="UP001212841">
    <property type="component" value="Unassembled WGS sequence"/>
</dbReference>